<reference evidence="3 4" key="1">
    <citation type="submission" date="2014-03" db="EMBL/GenBank/DDBJ databases">
        <title>Bradyrhizobium valentinum sp. nov., isolated from effective nodules of Lupinus mariae-josephae, a lupine endemic of basic-lime soils in Eastern Spain.</title>
        <authorList>
            <person name="Duran D."/>
            <person name="Rey L."/>
            <person name="Navarro A."/>
            <person name="Busquets A."/>
            <person name="Imperial J."/>
            <person name="Ruiz-Argueso T."/>
        </authorList>
    </citation>
    <scope>NUCLEOTIDE SEQUENCE [LARGE SCALE GENOMIC DNA]</scope>
    <source>
        <strain evidence="3 4">LmjM3</strain>
    </source>
</reference>
<keyword evidence="2" id="KW-0812">Transmembrane</keyword>
<dbReference type="STRING" id="1518501.CQ10_35385"/>
<dbReference type="OrthoDB" id="7929252at2"/>
<protein>
    <submittedName>
        <fullName evidence="3">Secretion protein HlyD</fullName>
    </submittedName>
</protein>
<evidence type="ECO:0000256" key="2">
    <source>
        <dbReference type="SAM" id="Phobius"/>
    </source>
</evidence>
<keyword evidence="2" id="KW-0472">Membrane</keyword>
<dbReference type="InterPro" id="IPR050393">
    <property type="entry name" value="MFP_Efflux_Pump"/>
</dbReference>
<dbReference type="Gene3D" id="1.10.287.470">
    <property type="entry name" value="Helix hairpin bin"/>
    <property type="match status" value="1"/>
</dbReference>
<feature type="transmembrane region" description="Helical" evidence="2">
    <location>
        <begin position="43"/>
        <end position="61"/>
    </location>
</feature>
<dbReference type="AlphaFoldDB" id="A0A0R3LY84"/>
<dbReference type="Gene3D" id="2.40.50.100">
    <property type="match status" value="1"/>
</dbReference>
<gene>
    <name evidence="3" type="ORF">CP49_16750</name>
</gene>
<dbReference type="EMBL" id="LLXX01000024">
    <property type="protein sequence ID" value="KRR12873.1"/>
    <property type="molecule type" value="Genomic_DNA"/>
</dbReference>
<evidence type="ECO:0000313" key="3">
    <source>
        <dbReference type="EMBL" id="KRR12873.1"/>
    </source>
</evidence>
<dbReference type="Proteomes" id="UP000051913">
    <property type="component" value="Unassembled WGS sequence"/>
</dbReference>
<evidence type="ECO:0000256" key="1">
    <source>
        <dbReference type="SAM" id="Coils"/>
    </source>
</evidence>
<accession>A0A0R3LY84</accession>
<name>A0A0R3LY84_9BRAD</name>
<feature type="coiled-coil region" evidence="1">
    <location>
        <begin position="105"/>
        <end position="162"/>
    </location>
</feature>
<dbReference type="PANTHER" id="PTHR30367">
    <property type="entry name" value="P-HYDROXYBENZOIC ACID EFFLUX PUMP SUBUNIT AAEA-RELATED"/>
    <property type="match status" value="1"/>
</dbReference>
<comment type="caution">
    <text evidence="3">The sequence shown here is derived from an EMBL/GenBank/DDBJ whole genome shotgun (WGS) entry which is preliminary data.</text>
</comment>
<dbReference type="RefSeq" id="WP_057848806.1">
    <property type="nucleotide sequence ID" value="NZ_LLXX01000024.1"/>
</dbReference>
<dbReference type="SUPFAM" id="SSF111369">
    <property type="entry name" value="HlyD-like secretion proteins"/>
    <property type="match status" value="2"/>
</dbReference>
<keyword evidence="4" id="KW-1185">Reference proteome</keyword>
<dbReference type="PANTHER" id="PTHR30367:SF12">
    <property type="entry name" value="P-HYDROXYBENZOIC ACID EFFLUX PUMP SUBUNIT AAEA"/>
    <property type="match status" value="1"/>
</dbReference>
<sequence>MLELLLCSLLTIFPDYLYRRYRQGKRLGHEITLYSVWFELRWGIISCLMLTVALITMIFYYHPSTNSATLFYRTVPIVPEITGRVAEVKVDISAPVKKGDVLFRLDSAKQEASLLTAKRKIAEIDAAMLAAQADIMKAEGQLQEAKGALQQATDELDTKRELQKRNPGIVPQRDIEKLEVAAAGRQGSLDAATASKQSAMTRLSALLPAEKASAEAALAEAQVDLDKTVIRAGVDGRVEQFALRSGDIVNPMIRSAGVLIPEGAGRRALLAGFGQIEAQVMKVGMVAEATCISKPWTVIPMVVTGVQDYIAAGQFRGGEQLVEAQQVVRPGTILVYMEPIFKGGLEGVTPGSSCIANAYTSNHELISSGKVGSFKSFGLHVVDATGIVHAMLLRIQALMLPIKTLVLSGH</sequence>
<keyword evidence="1" id="KW-0175">Coiled coil</keyword>
<evidence type="ECO:0000313" key="4">
    <source>
        <dbReference type="Proteomes" id="UP000051913"/>
    </source>
</evidence>
<keyword evidence="2" id="KW-1133">Transmembrane helix</keyword>
<organism evidence="3 4">
    <name type="scientific">Bradyrhizobium valentinum</name>
    <dbReference type="NCBI Taxonomy" id="1518501"/>
    <lineage>
        <taxon>Bacteria</taxon>
        <taxon>Pseudomonadati</taxon>
        <taxon>Pseudomonadota</taxon>
        <taxon>Alphaproteobacteria</taxon>
        <taxon>Hyphomicrobiales</taxon>
        <taxon>Nitrobacteraceae</taxon>
        <taxon>Bradyrhizobium</taxon>
    </lineage>
</organism>
<proteinExistence type="predicted"/>